<accession>A0A0V1MBA0</accession>
<comment type="caution">
    <text evidence="1">The sequence shown here is derived from an EMBL/GenBank/DDBJ whole genome shotgun (WGS) entry which is preliminary data.</text>
</comment>
<gene>
    <name evidence="1" type="ORF">T10_12772</name>
</gene>
<feature type="non-terminal residue" evidence="1">
    <location>
        <position position="1"/>
    </location>
</feature>
<dbReference type="Proteomes" id="UP000054843">
    <property type="component" value="Unassembled WGS sequence"/>
</dbReference>
<protein>
    <submittedName>
        <fullName evidence="1">Uncharacterized protein</fullName>
    </submittedName>
</protein>
<evidence type="ECO:0000313" key="2">
    <source>
        <dbReference type="Proteomes" id="UP000054843"/>
    </source>
</evidence>
<reference evidence="1 2" key="1">
    <citation type="submission" date="2015-01" db="EMBL/GenBank/DDBJ databases">
        <title>Evolution of Trichinella species and genotypes.</title>
        <authorList>
            <person name="Korhonen P.K."/>
            <person name="Edoardo P."/>
            <person name="Giuseppe L.R."/>
            <person name="Gasser R.B."/>
        </authorList>
    </citation>
    <scope>NUCLEOTIDE SEQUENCE [LARGE SCALE GENOMIC DNA]</scope>
    <source>
        <strain evidence="1">ISS1980</strain>
    </source>
</reference>
<dbReference type="AlphaFoldDB" id="A0A0V1MBA0"/>
<dbReference type="EMBL" id="JYDO01000155">
    <property type="protein sequence ID" value="KRZ68752.1"/>
    <property type="molecule type" value="Genomic_DNA"/>
</dbReference>
<organism evidence="1 2">
    <name type="scientific">Trichinella papuae</name>
    <dbReference type="NCBI Taxonomy" id="268474"/>
    <lineage>
        <taxon>Eukaryota</taxon>
        <taxon>Metazoa</taxon>
        <taxon>Ecdysozoa</taxon>
        <taxon>Nematoda</taxon>
        <taxon>Enoplea</taxon>
        <taxon>Dorylaimia</taxon>
        <taxon>Trichinellida</taxon>
        <taxon>Trichinellidae</taxon>
        <taxon>Trichinella</taxon>
    </lineage>
</organism>
<sequence length="103" mass="12340">LMMLTMKKRHFKILSISKFVCNQIVKAHILILIFRPSCFHCCCRSVHGQILCLLLFCSYAYNYNYNYNCDCYCCLKKQDPPYRHTLCVVKKFTEKFQNTLHQQ</sequence>
<keyword evidence="2" id="KW-1185">Reference proteome</keyword>
<proteinExistence type="predicted"/>
<name>A0A0V1MBA0_9BILA</name>
<evidence type="ECO:0000313" key="1">
    <source>
        <dbReference type="EMBL" id="KRZ68752.1"/>
    </source>
</evidence>